<reference evidence="2" key="1">
    <citation type="submission" date="2019-09" db="EMBL/GenBank/DDBJ databases">
        <title>Characterisation of the sponge microbiome using genome-centric metagenomics.</title>
        <authorList>
            <person name="Engelberts J.P."/>
            <person name="Robbins S.J."/>
            <person name="De Goeij J.M."/>
            <person name="Aranda M."/>
            <person name="Bell S.C."/>
            <person name="Webster N.S."/>
        </authorList>
    </citation>
    <scope>NUCLEOTIDE SEQUENCE</scope>
    <source>
        <strain evidence="2">SB0664_bin_27</strain>
    </source>
</reference>
<accession>A0A6B0YTW7</accession>
<dbReference type="EMBL" id="VXRG01000086">
    <property type="protein sequence ID" value="MXY93781.1"/>
    <property type="molecule type" value="Genomic_DNA"/>
</dbReference>
<dbReference type="Gene3D" id="3.40.50.300">
    <property type="entry name" value="P-loop containing nucleotide triphosphate hydrolases"/>
    <property type="match status" value="1"/>
</dbReference>
<dbReference type="InterPro" id="IPR027417">
    <property type="entry name" value="P-loop_NTPase"/>
</dbReference>
<organism evidence="2">
    <name type="scientific">Caldilineaceae bacterium SB0664_bin_27</name>
    <dbReference type="NCBI Taxonomy" id="2605260"/>
    <lineage>
        <taxon>Bacteria</taxon>
        <taxon>Bacillati</taxon>
        <taxon>Chloroflexota</taxon>
        <taxon>Caldilineae</taxon>
        <taxon>Caldilineales</taxon>
        <taxon>Caldilineaceae</taxon>
    </lineage>
</organism>
<dbReference type="InterPro" id="IPR048089">
    <property type="entry name" value="McdA"/>
</dbReference>
<proteinExistence type="predicted"/>
<dbReference type="Pfam" id="PF01656">
    <property type="entry name" value="CbiA"/>
    <property type="match status" value="1"/>
</dbReference>
<dbReference type="InterPro" id="IPR050678">
    <property type="entry name" value="DNA_Partitioning_ATPase"/>
</dbReference>
<dbReference type="PANTHER" id="PTHR13696:SF96">
    <property type="entry name" value="COBQ_COBB_MIND_PARA NUCLEOTIDE BINDING DOMAIN-CONTAINING PROTEIN"/>
    <property type="match status" value="1"/>
</dbReference>
<dbReference type="NCBIfam" id="NF041546">
    <property type="entry name" value="ParA_partition"/>
    <property type="match status" value="1"/>
</dbReference>
<protein>
    <submittedName>
        <fullName evidence="2">AAA family ATPase</fullName>
    </submittedName>
</protein>
<sequence length="205" mass="22752">MTVLAFLNQKGGTGKTTLSLNVAYGLAQAGERVLLIDADQQASANAWSSLREDQPFSVFAVPRKNLHKEVDRQREIYDWIVIDGTPRDDAITRSCLIAADLVVIPIEPSALSAWASDRTVGQVEEARIYRPDLRAFFVISRKIAGTVLGREMRMLELPLPALQTEITQRVAFAESMLHAQSIQEYAPHSPAAQEIANLIKELRNV</sequence>
<dbReference type="PANTHER" id="PTHR13696">
    <property type="entry name" value="P-LOOP CONTAINING NUCLEOSIDE TRIPHOSPHATE HYDROLASE"/>
    <property type="match status" value="1"/>
</dbReference>
<evidence type="ECO:0000259" key="1">
    <source>
        <dbReference type="Pfam" id="PF01656"/>
    </source>
</evidence>
<gene>
    <name evidence="2" type="ORF">F4Y42_10070</name>
</gene>
<dbReference type="PIRSF" id="PIRSF009320">
    <property type="entry name" value="Nuc_binding_HP_1000"/>
    <property type="match status" value="1"/>
</dbReference>
<evidence type="ECO:0000313" key="2">
    <source>
        <dbReference type="EMBL" id="MXY93781.1"/>
    </source>
</evidence>
<feature type="domain" description="CobQ/CobB/MinD/ParA nucleotide binding" evidence="1">
    <location>
        <begin position="5"/>
        <end position="180"/>
    </location>
</feature>
<dbReference type="CDD" id="cd02042">
    <property type="entry name" value="ParAB_family"/>
    <property type="match status" value="1"/>
</dbReference>
<dbReference type="SUPFAM" id="SSF52540">
    <property type="entry name" value="P-loop containing nucleoside triphosphate hydrolases"/>
    <property type="match status" value="1"/>
</dbReference>
<dbReference type="AlphaFoldDB" id="A0A6B0YTW7"/>
<name>A0A6B0YTW7_9CHLR</name>
<comment type="caution">
    <text evidence="2">The sequence shown here is derived from an EMBL/GenBank/DDBJ whole genome shotgun (WGS) entry which is preliminary data.</text>
</comment>
<dbReference type="InterPro" id="IPR002586">
    <property type="entry name" value="CobQ/CobB/MinD/ParA_Nub-bd_dom"/>
</dbReference>